<feature type="transmembrane region" description="Helical" evidence="1">
    <location>
        <begin position="34"/>
        <end position="51"/>
    </location>
</feature>
<keyword evidence="1" id="KW-1133">Transmembrane helix</keyword>
<gene>
    <name evidence="3" type="ORF">BD809_101373</name>
</gene>
<dbReference type="Gene3D" id="3.30.1150.10">
    <property type="match status" value="1"/>
</dbReference>
<dbReference type="PANTHER" id="PTHR34978">
    <property type="entry name" value="POSSIBLE SENSOR-TRANSDUCER PROTEIN BLAR"/>
    <property type="match status" value="1"/>
</dbReference>
<dbReference type="InterPro" id="IPR052173">
    <property type="entry name" value="Beta-lactam_resp_regulator"/>
</dbReference>
<feature type="transmembrane region" description="Helical" evidence="1">
    <location>
        <begin position="97"/>
        <end position="119"/>
    </location>
</feature>
<evidence type="ECO:0000313" key="4">
    <source>
        <dbReference type="Proteomes" id="UP000324376"/>
    </source>
</evidence>
<dbReference type="OrthoDB" id="1522859at2"/>
<comment type="caution">
    <text evidence="3">The sequence shown here is derived from an EMBL/GenBank/DDBJ whole genome shotgun (WGS) entry which is preliminary data.</text>
</comment>
<keyword evidence="1" id="KW-0472">Membrane</keyword>
<feature type="transmembrane region" description="Helical" evidence="1">
    <location>
        <begin position="6"/>
        <end position="22"/>
    </location>
</feature>
<keyword evidence="1" id="KW-0812">Transmembrane</keyword>
<sequence>MTNYILHTILFQVLFLLFYDTMYKRDTFFTLNRMYLTGTLVASLLLPIIQIDLLRQAIPSQYIISLPEVIVGASIQQTSFIPLSPVLLNPNEPSTPWFIISYLSGACFFIGFFIHKLLILRRLRKEAIKTSIDGFTIYILKNSNDAFSFNRSIYLGDQLNETQKPQIIAHELVHIKERHTLDLVGVELLRIIFWFNPLLYLYRSRLSTLHEYIADTKCVALLGKKAYYQQLLNTVFETENIQFINQFFNYSLIKKRIIKLQKSKSNRILRLKYVALLPLIATMLLYISCSSESSEDIVSNAEVTQTSLLIQNLQDKVKEKGLTQKEKSQLLDLLKNHSNDESNFDLAKDVPFNLIDKVPTSSNCGDVNNNAEHKAYVSKQFKTFINNNFDVATVRAFAKTGDNKIYVRFKIDNTGEIVDVEARAATLELENEAKRVVRSLPTMIPGEHQGKKVGVLYSLPIILNIDGNAGVSPISYKDARLAKKDSSIDTTFYVITNVLKDESYLEKQLETLKEAGFTPGFFQNERDGYFYVYLSNHTTMETAKSFISKSSYAHQLYVYTPNAV</sequence>
<dbReference type="AlphaFoldDB" id="A0A5S5CFC8"/>
<dbReference type="PANTHER" id="PTHR34978:SF3">
    <property type="entry name" value="SLR0241 PROTEIN"/>
    <property type="match status" value="1"/>
</dbReference>
<dbReference type="Proteomes" id="UP000324376">
    <property type="component" value="Unassembled WGS sequence"/>
</dbReference>
<evidence type="ECO:0000256" key="1">
    <source>
        <dbReference type="SAM" id="Phobius"/>
    </source>
</evidence>
<keyword evidence="4" id="KW-1185">Reference proteome</keyword>
<organism evidence="3 4">
    <name type="scientific">Aquimarina intermedia</name>
    <dbReference type="NCBI Taxonomy" id="350814"/>
    <lineage>
        <taxon>Bacteria</taxon>
        <taxon>Pseudomonadati</taxon>
        <taxon>Bacteroidota</taxon>
        <taxon>Flavobacteriia</taxon>
        <taxon>Flavobacteriales</taxon>
        <taxon>Flavobacteriaceae</taxon>
        <taxon>Aquimarina</taxon>
    </lineage>
</organism>
<feature type="transmembrane region" description="Helical" evidence="1">
    <location>
        <begin position="269"/>
        <end position="287"/>
    </location>
</feature>
<protein>
    <submittedName>
        <fullName evidence="3">BlaR1 peptidase M56</fullName>
    </submittedName>
</protein>
<dbReference type="CDD" id="cd07341">
    <property type="entry name" value="M56_BlaR1_MecR1_like"/>
    <property type="match status" value="1"/>
</dbReference>
<feature type="domain" description="Peptidase M56" evidence="2">
    <location>
        <begin position="157"/>
        <end position="259"/>
    </location>
</feature>
<reference evidence="3 4" key="1">
    <citation type="submission" date="2019-07" db="EMBL/GenBank/DDBJ databases">
        <title>Genomic Encyclopedia of Archaeal and Bacterial Type Strains, Phase II (KMG-II): from individual species to whole genera.</title>
        <authorList>
            <person name="Goeker M."/>
        </authorList>
    </citation>
    <scope>NUCLEOTIDE SEQUENCE [LARGE SCALE GENOMIC DNA]</scope>
    <source>
        <strain evidence="3 4">DSM 17527</strain>
    </source>
</reference>
<evidence type="ECO:0000259" key="2">
    <source>
        <dbReference type="Pfam" id="PF05569"/>
    </source>
</evidence>
<dbReference type="InterPro" id="IPR008756">
    <property type="entry name" value="Peptidase_M56"/>
</dbReference>
<dbReference type="RefSeq" id="WP_148781237.1">
    <property type="nucleotide sequence ID" value="NZ_VNHU01000001.1"/>
</dbReference>
<dbReference type="Pfam" id="PF05569">
    <property type="entry name" value="Peptidase_M56"/>
    <property type="match status" value="1"/>
</dbReference>
<dbReference type="EMBL" id="VNHU01000001">
    <property type="protein sequence ID" value="TYP77222.1"/>
    <property type="molecule type" value="Genomic_DNA"/>
</dbReference>
<name>A0A5S5CFC8_9FLAO</name>
<evidence type="ECO:0000313" key="3">
    <source>
        <dbReference type="EMBL" id="TYP77222.1"/>
    </source>
</evidence>
<proteinExistence type="predicted"/>
<accession>A0A5S5CFC8</accession>